<dbReference type="Gene3D" id="3.30.70.100">
    <property type="match status" value="1"/>
</dbReference>
<evidence type="ECO:0000313" key="3">
    <source>
        <dbReference type="Proteomes" id="UP000218327"/>
    </source>
</evidence>
<feature type="domain" description="HMA" evidence="1">
    <location>
        <begin position="1"/>
        <end position="49"/>
    </location>
</feature>
<evidence type="ECO:0000313" key="2">
    <source>
        <dbReference type="EMBL" id="PCJ21725.1"/>
    </source>
</evidence>
<sequence length="55" mass="6077">MRNVLRALKGVHHVEVDLDEKIATVVYAANEIEPSLLIKTTTNVGYPSSIKVTEI</sequence>
<dbReference type="InterPro" id="IPR006121">
    <property type="entry name" value="HMA_dom"/>
</dbReference>
<evidence type="ECO:0000259" key="1">
    <source>
        <dbReference type="PROSITE" id="PS50846"/>
    </source>
</evidence>
<protein>
    <recommendedName>
        <fullName evidence="1">HMA domain-containing protein</fullName>
    </recommendedName>
</protein>
<dbReference type="PROSITE" id="PS50846">
    <property type="entry name" value="HMA_2"/>
    <property type="match status" value="1"/>
</dbReference>
<dbReference type="Pfam" id="PF00403">
    <property type="entry name" value="HMA"/>
    <property type="match status" value="1"/>
</dbReference>
<gene>
    <name evidence="2" type="ORF">COA96_15315</name>
</gene>
<comment type="caution">
    <text evidence="2">The sequence shown here is derived from an EMBL/GenBank/DDBJ whole genome shotgun (WGS) entry which is preliminary data.</text>
</comment>
<proteinExistence type="predicted"/>
<dbReference type="AlphaFoldDB" id="A0A2A5AR50"/>
<dbReference type="Proteomes" id="UP000218327">
    <property type="component" value="Unassembled WGS sequence"/>
</dbReference>
<dbReference type="CDD" id="cd00371">
    <property type="entry name" value="HMA"/>
    <property type="match status" value="1"/>
</dbReference>
<dbReference type="InterPro" id="IPR036163">
    <property type="entry name" value="HMA_dom_sf"/>
</dbReference>
<dbReference type="EMBL" id="NVVJ01000072">
    <property type="protein sequence ID" value="PCJ21725.1"/>
    <property type="molecule type" value="Genomic_DNA"/>
</dbReference>
<accession>A0A2A5AR50</accession>
<name>A0A2A5AR50_9GAMM</name>
<dbReference type="GO" id="GO:0046872">
    <property type="term" value="F:metal ion binding"/>
    <property type="evidence" value="ECO:0007669"/>
    <property type="project" value="InterPro"/>
</dbReference>
<organism evidence="2 3">
    <name type="scientific">SAR86 cluster bacterium</name>
    <dbReference type="NCBI Taxonomy" id="2030880"/>
    <lineage>
        <taxon>Bacteria</taxon>
        <taxon>Pseudomonadati</taxon>
        <taxon>Pseudomonadota</taxon>
        <taxon>Gammaproteobacteria</taxon>
        <taxon>SAR86 cluster</taxon>
    </lineage>
</organism>
<reference evidence="3" key="1">
    <citation type="submission" date="2017-08" db="EMBL/GenBank/DDBJ databases">
        <title>A dynamic microbial community with high functional redundancy inhabits the cold, oxic subseafloor aquifer.</title>
        <authorList>
            <person name="Tully B.J."/>
            <person name="Wheat C.G."/>
            <person name="Glazer B.T."/>
            <person name="Huber J.A."/>
        </authorList>
    </citation>
    <scope>NUCLEOTIDE SEQUENCE [LARGE SCALE GENOMIC DNA]</scope>
</reference>
<dbReference type="SUPFAM" id="SSF55008">
    <property type="entry name" value="HMA, heavy metal-associated domain"/>
    <property type="match status" value="1"/>
</dbReference>